<keyword evidence="1" id="KW-0472">Membrane</keyword>
<keyword evidence="1" id="KW-1133">Transmembrane helix</keyword>
<name>A0ABT0S4N7_9SPHN</name>
<dbReference type="RefSeq" id="WP_249832330.1">
    <property type="nucleotide sequence ID" value="NZ_JAMGBE010000004.1"/>
</dbReference>
<protein>
    <submittedName>
        <fullName evidence="2">Uncharacterized protein</fullName>
    </submittedName>
</protein>
<feature type="transmembrane region" description="Helical" evidence="1">
    <location>
        <begin position="151"/>
        <end position="171"/>
    </location>
</feature>
<accession>A0ABT0S4N7</accession>
<evidence type="ECO:0000313" key="2">
    <source>
        <dbReference type="EMBL" id="MCL6730832.1"/>
    </source>
</evidence>
<keyword evidence="1" id="KW-0812">Transmembrane</keyword>
<dbReference type="Proteomes" id="UP001165342">
    <property type="component" value="Unassembled WGS sequence"/>
</dbReference>
<reference evidence="2" key="1">
    <citation type="submission" date="2022-05" db="EMBL/GenBank/DDBJ databases">
        <authorList>
            <person name="Jo J.-H."/>
            <person name="Im W.-T."/>
        </authorList>
    </citation>
    <scope>NUCLEOTIDE SEQUENCE</scope>
    <source>
        <strain evidence="2">SE220</strain>
    </source>
</reference>
<dbReference type="EMBL" id="JAMGBE010000004">
    <property type="protein sequence ID" value="MCL6730832.1"/>
    <property type="molecule type" value="Genomic_DNA"/>
</dbReference>
<organism evidence="2 3">
    <name type="scientific">Sphingomonas hankyongi</name>
    <dbReference type="NCBI Taxonomy" id="2908209"/>
    <lineage>
        <taxon>Bacteria</taxon>
        <taxon>Pseudomonadati</taxon>
        <taxon>Pseudomonadota</taxon>
        <taxon>Alphaproteobacteria</taxon>
        <taxon>Sphingomonadales</taxon>
        <taxon>Sphingomonadaceae</taxon>
        <taxon>Sphingomonas</taxon>
    </lineage>
</organism>
<evidence type="ECO:0000256" key="1">
    <source>
        <dbReference type="SAM" id="Phobius"/>
    </source>
</evidence>
<comment type="caution">
    <text evidence="2">The sequence shown here is derived from an EMBL/GenBank/DDBJ whole genome shotgun (WGS) entry which is preliminary data.</text>
</comment>
<sequence>MAEVMTATPTMGTDGIEWKLCNVSKNACGSGKPQDPYPAIDLGPNTGPQDVIFVINDPAHLGIKFATNAFWMMPGKGKHPTNPSVDSNNQITGVLQPSPSVLIVSDKNNGNQQWFSYRLNFVDNANNTVNPIDPDWKNGGGGGTHAMSNPLATAGLLLSLASLLAILFVIYQNSSLRRMIAGGRSGPASGNPG</sequence>
<proteinExistence type="predicted"/>
<evidence type="ECO:0000313" key="3">
    <source>
        <dbReference type="Proteomes" id="UP001165342"/>
    </source>
</evidence>
<keyword evidence="3" id="KW-1185">Reference proteome</keyword>
<gene>
    <name evidence="2" type="ORF">LZ538_12350</name>
</gene>